<dbReference type="Proteomes" id="UP000091846">
    <property type="component" value="Unassembled WGS sequence"/>
</dbReference>
<dbReference type="OrthoDB" id="9799672at2"/>
<dbReference type="AlphaFoldDB" id="A0A1A2YHX8"/>
<evidence type="ECO:0000256" key="3">
    <source>
        <dbReference type="ARBA" id="ARBA00022691"/>
    </source>
</evidence>
<evidence type="ECO:0000256" key="2">
    <source>
        <dbReference type="ARBA" id="ARBA00022679"/>
    </source>
</evidence>
<dbReference type="GO" id="GO:0008171">
    <property type="term" value="F:O-methyltransferase activity"/>
    <property type="evidence" value="ECO:0007669"/>
    <property type="project" value="InterPro"/>
</dbReference>
<organism evidence="4 5">
    <name type="scientific">Mycobacterium colombiense</name>
    <dbReference type="NCBI Taxonomy" id="339268"/>
    <lineage>
        <taxon>Bacteria</taxon>
        <taxon>Bacillati</taxon>
        <taxon>Actinomycetota</taxon>
        <taxon>Actinomycetes</taxon>
        <taxon>Mycobacteriales</taxon>
        <taxon>Mycobacteriaceae</taxon>
        <taxon>Mycobacterium</taxon>
        <taxon>Mycobacterium avium complex (MAC)</taxon>
    </lineage>
</organism>
<proteinExistence type="predicted"/>
<dbReference type="InterPro" id="IPR002935">
    <property type="entry name" value="SAM_O-MeTrfase"/>
</dbReference>
<sequence>MLSTLDRAPLNNVLADLRGKARAQRAAGRPGGLHLTATASPQQRADAASDAYMAISPTSGLLLYSMVRAVRPATVIEFGMSYGISTLHLAAAARDNGSGHIFTTELSAKKVAAGKQTFAAAGVDDLITILDGDALATLGAVPGEVGVVLLDGWKEMYLPVLQLIEKQLSHGALILADNAENPGTASYLDYVRDPANGYVTINFPDKERNSTELSCRV</sequence>
<dbReference type="GO" id="GO:0032259">
    <property type="term" value="P:methylation"/>
    <property type="evidence" value="ECO:0007669"/>
    <property type="project" value="UniProtKB-KW"/>
</dbReference>
<comment type="caution">
    <text evidence="4">The sequence shown here is derived from an EMBL/GenBank/DDBJ whole genome shotgun (WGS) entry which is preliminary data.</text>
</comment>
<gene>
    <name evidence="4" type="ORF">A5708_06495</name>
</gene>
<dbReference type="PANTHER" id="PTHR43167">
    <property type="entry name" value="PUTATIVE (AFU_ORTHOLOGUE AFUA_6G01830)-RELATED"/>
    <property type="match status" value="1"/>
</dbReference>
<dbReference type="SUPFAM" id="SSF53335">
    <property type="entry name" value="S-adenosyl-L-methionine-dependent methyltransferases"/>
    <property type="match status" value="1"/>
</dbReference>
<dbReference type="PROSITE" id="PS51682">
    <property type="entry name" value="SAM_OMT_I"/>
    <property type="match status" value="1"/>
</dbReference>
<evidence type="ECO:0000313" key="4">
    <source>
        <dbReference type="EMBL" id="OBI37555.1"/>
    </source>
</evidence>
<name>A0A1A2YHX8_9MYCO</name>
<keyword evidence="1 4" id="KW-0489">Methyltransferase</keyword>
<dbReference type="EMBL" id="LZKI01000149">
    <property type="protein sequence ID" value="OBI37555.1"/>
    <property type="molecule type" value="Genomic_DNA"/>
</dbReference>
<reference evidence="4 5" key="1">
    <citation type="submission" date="2016-06" db="EMBL/GenBank/DDBJ databases">
        <authorList>
            <person name="Kjaerup R.B."/>
            <person name="Dalgaard T.S."/>
            <person name="Juul-Madsen H.R."/>
        </authorList>
    </citation>
    <scope>NUCLEOTIDE SEQUENCE [LARGE SCALE GENOMIC DNA]</scope>
    <source>
        <strain evidence="4 5">E1334</strain>
    </source>
</reference>
<protein>
    <submittedName>
        <fullName evidence="4">Methyltransferase</fullName>
    </submittedName>
</protein>
<keyword evidence="3" id="KW-0949">S-adenosyl-L-methionine</keyword>
<dbReference type="Gene3D" id="3.40.50.150">
    <property type="entry name" value="Vaccinia Virus protein VP39"/>
    <property type="match status" value="1"/>
</dbReference>
<dbReference type="RefSeq" id="WP_065030364.1">
    <property type="nucleotide sequence ID" value="NZ_LZKI01000149.1"/>
</dbReference>
<dbReference type="InterPro" id="IPR029063">
    <property type="entry name" value="SAM-dependent_MTases_sf"/>
</dbReference>
<dbReference type="PANTHER" id="PTHR43167:SF1">
    <property type="entry name" value="PUTATIVE (AFU_ORTHOLOGUE AFUA_6G01830)-RELATED"/>
    <property type="match status" value="1"/>
</dbReference>
<accession>A0A1A2YHX8</accession>
<dbReference type="Pfam" id="PF13578">
    <property type="entry name" value="Methyltransf_24"/>
    <property type="match status" value="1"/>
</dbReference>
<evidence type="ECO:0000256" key="1">
    <source>
        <dbReference type="ARBA" id="ARBA00022603"/>
    </source>
</evidence>
<keyword evidence="2 4" id="KW-0808">Transferase</keyword>
<evidence type="ECO:0000313" key="5">
    <source>
        <dbReference type="Proteomes" id="UP000091846"/>
    </source>
</evidence>